<dbReference type="GO" id="GO:0003677">
    <property type="term" value="F:DNA binding"/>
    <property type="evidence" value="ECO:0007669"/>
    <property type="project" value="UniProtKB-KW"/>
</dbReference>
<sequence>MSDPGLDGRLGARIRALRAERNLSLDGLAQRAEVSRAMLSRIERGESSPTAQLLGKVCGGLGIALSRLFAEAETAASPLLRRDAQPLWRDPGSGYLRRAVSPSGTGSAVDIAEIVFPAGATVAFDNRRLPGADQHVWVLDGTLEVDLDGEPVSLATGDCLLMRFDRPVVFRNPTAQPVRYAVILSHGASRP</sequence>
<dbReference type="CDD" id="cd00093">
    <property type="entry name" value="HTH_XRE"/>
    <property type="match status" value="1"/>
</dbReference>
<reference evidence="3 4" key="1">
    <citation type="submission" date="2019-01" db="EMBL/GenBank/DDBJ databases">
        <authorList>
            <person name="Chen W.-M."/>
        </authorList>
    </citation>
    <scope>NUCLEOTIDE SEQUENCE [LARGE SCALE GENOMIC DNA]</scope>
    <source>
        <strain evidence="3 4">TER-1</strain>
    </source>
</reference>
<dbReference type="GO" id="GO:0003700">
    <property type="term" value="F:DNA-binding transcription factor activity"/>
    <property type="evidence" value="ECO:0007669"/>
    <property type="project" value="TreeGrafter"/>
</dbReference>
<evidence type="ECO:0000313" key="3">
    <source>
        <dbReference type="EMBL" id="RVU16167.1"/>
    </source>
</evidence>
<keyword evidence="1" id="KW-0238">DNA-binding</keyword>
<dbReference type="Gene3D" id="1.10.260.40">
    <property type="entry name" value="lambda repressor-like DNA-binding domains"/>
    <property type="match status" value="1"/>
</dbReference>
<dbReference type="InterPro" id="IPR050807">
    <property type="entry name" value="TransReg_Diox_bact_type"/>
</dbReference>
<dbReference type="RefSeq" id="WP_127731493.1">
    <property type="nucleotide sequence ID" value="NZ_SACP01000017.1"/>
</dbReference>
<dbReference type="Pfam" id="PF01381">
    <property type="entry name" value="HTH_3"/>
    <property type="match status" value="1"/>
</dbReference>
<keyword evidence="4" id="KW-1185">Reference proteome</keyword>
<dbReference type="AlphaFoldDB" id="A0A3S2V5P2"/>
<dbReference type="Pfam" id="PF07883">
    <property type="entry name" value="Cupin_2"/>
    <property type="match status" value="1"/>
</dbReference>
<evidence type="ECO:0000313" key="4">
    <source>
        <dbReference type="Proteomes" id="UP000286997"/>
    </source>
</evidence>
<dbReference type="SUPFAM" id="SSF51182">
    <property type="entry name" value="RmlC-like cupins"/>
    <property type="match status" value="1"/>
</dbReference>
<evidence type="ECO:0000259" key="2">
    <source>
        <dbReference type="PROSITE" id="PS50943"/>
    </source>
</evidence>
<proteinExistence type="predicted"/>
<comment type="caution">
    <text evidence="3">The sequence shown here is derived from an EMBL/GenBank/DDBJ whole genome shotgun (WGS) entry which is preliminary data.</text>
</comment>
<dbReference type="InterPro" id="IPR013096">
    <property type="entry name" value="Cupin_2"/>
</dbReference>
<dbReference type="GO" id="GO:0005829">
    <property type="term" value="C:cytosol"/>
    <property type="evidence" value="ECO:0007669"/>
    <property type="project" value="TreeGrafter"/>
</dbReference>
<dbReference type="SMART" id="SM00530">
    <property type="entry name" value="HTH_XRE"/>
    <property type="match status" value="1"/>
</dbReference>
<dbReference type="InterPro" id="IPR001387">
    <property type="entry name" value="Cro/C1-type_HTH"/>
</dbReference>
<protein>
    <submittedName>
        <fullName evidence="3">XRE family transcriptional regulator</fullName>
    </submittedName>
</protein>
<dbReference type="InterPro" id="IPR011051">
    <property type="entry name" value="RmlC_Cupin_sf"/>
</dbReference>
<feature type="domain" description="HTH cro/C1-type" evidence="2">
    <location>
        <begin position="14"/>
        <end position="68"/>
    </location>
</feature>
<dbReference type="InterPro" id="IPR014710">
    <property type="entry name" value="RmlC-like_jellyroll"/>
</dbReference>
<dbReference type="CDD" id="cd02209">
    <property type="entry name" value="cupin_XRE_C"/>
    <property type="match status" value="1"/>
</dbReference>
<dbReference type="PROSITE" id="PS50943">
    <property type="entry name" value="HTH_CROC1"/>
    <property type="match status" value="1"/>
</dbReference>
<organism evidence="3 4">
    <name type="scientific">Methylobacterium oryzihabitans</name>
    <dbReference type="NCBI Taxonomy" id="2499852"/>
    <lineage>
        <taxon>Bacteria</taxon>
        <taxon>Pseudomonadati</taxon>
        <taxon>Pseudomonadota</taxon>
        <taxon>Alphaproteobacteria</taxon>
        <taxon>Hyphomicrobiales</taxon>
        <taxon>Methylobacteriaceae</taxon>
        <taxon>Methylobacterium</taxon>
    </lineage>
</organism>
<gene>
    <name evidence="3" type="ORF">EOE48_17585</name>
</gene>
<dbReference type="OrthoDB" id="189170at2"/>
<accession>A0A3S2V5P2</accession>
<dbReference type="Proteomes" id="UP000286997">
    <property type="component" value="Unassembled WGS sequence"/>
</dbReference>
<dbReference type="EMBL" id="SACP01000017">
    <property type="protein sequence ID" value="RVU16167.1"/>
    <property type="molecule type" value="Genomic_DNA"/>
</dbReference>
<dbReference type="Gene3D" id="2.60.120.10">
    <property type="entry name" value="Jelly Rolls"/>
    <property type="match status" value="1"/>
</dbReference>
<dbReference type="SUPFAM" id="SSF47413">
    <property type="entry name" value="lambda repressor-like DNA-binding domains"/>
    <property type="match status" value="1"/>
</dbReference>
<dbReference type="InterPro" id="IPR010982">
    <property type="entry name" value="Lambda_DNA-bd_dom_sf"/>
</dbReference>
<name>A0A3S2V5P2_9HYPH</name>
<dbReference type="PANTHER" id="PTHR46797">
    <property type="entry name" value="HTH-TYPE TRANSCRIPTIONAL REGULATOR"/>
    <property type="match status" value="1"/>
</dbReference>
<dbReference type="PANTHER" id="PTHR46797:SF10">
    <property type="entry name" value="BLR1115 PROTEIN"/>
    <property type="match status" value="1"/>
</dbReference>
<evidence type="ECO:0000256" key="1">
    <source>
        <dbReference type="ARBA" id="ARBA00023125"/>
    </source>
</evidence>